<evidence type="ECO:0000256" key="5">
    <source>
        <dbReference type="ARBA" id="ARBA00022967"/>
    </source>
</evidence>
<evidence type="ECO:0000256" key="1">
    <source>
        <dbReference type="ARBA" id="ARBA00022448"/>
    </source>
</evidence>
<keyword evidence="6" id="KW-0472">Membrane</keyword>
<dbReference type="InterPro" id="IPR003439">
    <property type="entry name" value="ABC_transporter-like_ATP-bd"/>
</dbReference>
<accession>A0AA36IPQ7</accession>
<dbReference type="FunFam" id="3.40.50.300:FF:000042">
    <property type="entry name" value="Maltose/maltodextrin ABC transporter, ATP-binding protein"/>
    <property type="match status" value="1"/>
</dbReference>
<dbReference type="Pfam" id="PF08402">
    <property type="entry name" value="TOBE_2"/>
    <property type="match status" value="1"/>
</dbReference>
<keyword evidence="10" id="KW-1185">Reference proteome</keyword>
<dbReference type="GO" id="GO:0016887">
    <property type="term" value="F:ATP hydrolysis activity"/>
    <property type="evidence" value="ECO:0007669"/>
    <property type="project" value="InterPro"/>
</dbReference>
<dbReference type="InterPro" id="IPR013611">
    <property type="entry name" value="Transp-assoc_OB_typ2"/>
</dbReference>
<dbReference type="InterPro" id="IPR005893">
    <property type="entry name" value="PotA-like"/>
</dbReference>
<dbReference type="Proteomes" id="UP001178507">
    <property type="component" value="Unassembled WGS sequence"/>
</dbReference>
<sequence length="403" mass="44146">MGGFARRSDVPARPPGHRNKETPLNDGTDIEIAQGDDDFIRFQAVKKSYPGGVDVIANLDLSVRKGEFMTLLGPSGSGKSTLLMMLAGFEKPTAGTIVVGGRDFTHMPPNKRNIGVVFQDYALFPHMTVAENVGYALRARRVPRDQQVEKVNAALSLVRLEGYGHRRPSELSGGQRQRVALARALVFDPDLVLMDEPLSALDRQLRDHMQIELKRLHEKLGLTVLFVTHDQAEALTMSDRVVVLNDGAIEQVGKPEDVYHRSGSFFVATFIGETNVIEATLDEIAEGKGSVRLPNGVRLTCQVSGGMVPGQGVKLLVRPEHVCVEARQSSTETGHFDTLPGRVEERIFYGDHLRLTIATSGGGSLVAKIEQHATDQKYEIGADVGIRFLPDYVRAYPLEEAAT</sequence>
<protein>
    <recommendedName>
        <fullName evidence="8">ABC transporter domain-containing protein</fullName>
    </recommendedName>
</protein>
<dbReference type="AlphaFoldDB" id="A0AA36IPQ7"/>
<dbReference type="PROSITE" id="PS50893">
    <property type="entry name" value="ABC_TRANSPORTER_2"/>
    <property type="match status" value="1"/>
</dbReference>
<keyword evidence="5" id="KW-1278">Translocase</keyword>
<feature type="domain" description="ABC transporter" evidence="8">
    <location>
        <begin position="40"/>
        <end position="271"/>
    </location>
</feature>
<evidence type="ECO:0000313" key="9">
    <source>
        <dbReference type="EMBL" id="CAJ1391574.1"/>
    </source>
</evidence>
<dbReference type="GO" id="GO:0005524">
    <property type="term" value="F:ATP binding"/>
    <property type="evidence" value="ECO:0007669"/>
    <property type="project" value="UniProtKB-KW"/>
</dbReference>
<dbReference type="InterPro" id="IPR017871">
    <property type="entry name" value="ABC_transporter-like_CS"/>
</dbReference>
<dbReference type="PANTHER" id="PTHR42781">
    <property type="entry name" value="SPERMIDINE/PUTRESCINE IMPORT ATP-BINDING PROTEIN POTA"/>
    <property type="match status" value="1"/>
</dbReference>
<evidence type="ECO:0000259" key="8">
    <source>
        <dbReference type="PROSITE" id="PS50893"/>
    </source>
</evidence>
<dbReference type="InterPro" id="IPR008995">
    <property type="entry name" value="Mo/tungstate-bd_C_term_dom"/>
</dbReference>
<evidence type="ECO:0000313" key="10">
    <source>
        <dbReference type="Proteomes" id="UP001178507"/>
    </source>
</evidence>
<comment type="caution">
    <text evidence="9">The sequence shown here is derived from an EMBL/GenBank/DDBJ whole genome shotgun (WGS) entry which is preliminary data.</text>
</comment>
<dbReference type="GO" id="GO:0015417">
    <property type="term" value="F:ABC-type polyamine transporter activity"/>
    <property type="evidence" value="ECO:0007669"/>
    <property type="project" value="InterPro"/>
</dbReference>
<dbReference type="Gene3D" id="3.40.50.300">
    <property type="entry name" value="P-loop containing nucleotide triphosphate hydrolases"/>
    <property type="match status" value="1"/>
</dbReference>
<gene>
    <name evidence="9" type="ORF">EVOR1521_LOCUS16838</name>
</gene>
<evidence type="ECO:0000256" key="2">
    <source>
        <dbReference type="ARBA" id="ARBA00022475"/>
    </source>
</evidence>
<dbReference type="InterPro" id="IPR003593">
    <property type="entry name" value="AAA+_ATPase"/>
</dbReference>
<feature type="compositionally biased region" description="Basic and acidic residues" evidence="7">
    <location>
        <begin position="1"/>
        <end position="10"/>
    </location>
</feature>
<dbReference type="SUPFAM" id="SSF52540">
    <property type="entry name" value="P-loop containing nucleoside triphosphate hydrolases"/>
    <property type="match status" value="1"/>
</dbReference>
<evidence type="ECO:0000256" key="3">
    <source>
        <dbReference type="ARBA" id="ARBA00022741"/>
    </source>
</evidence>
<dbReference type="PANTHER" id="PTHR42781:SF4">
    <property type="entry name" value="SPERMIDINE_PUTRESCINE IMPORT ATP-BINDING PROTEIN POTA"/>
    <property type="match status" value="1"/>
</dbReference>
<dbReference type="SMART" id="SM00382">
    <property type="entry name" value="AAA"/>
    <property type="match status" value="1"/>
</dbReference>
<evidence type="ECO:0000256" key="6">
    <source>
        <dbReference type="ARBA" id="ARBA00023136"/>
    </source>
</evidence>
<feature type="region of interest" description="Disordered" evidence="7">
    <location>
        <begin position="1"/>
        <end position="27"/>
    </location>
</feature>
<dbReference type="InterPro" id="IPR050093">
    <property type="entry name" value="ABC_SmlMolc_Importer"/>
</dbReference>
<dbReference type="Pfam" id="PF00005">
    <property type="entry name" value="ABC_tran"/>
    <property type="match status" value="1"/>
</dbReference>
<keyword evidence="4" id="KW-0067">ATP-binding</keyword>
<organism evidence="9 10">
    <name type="scientific">Effrenium voratum</name>
    <dbReference type="NCBI Taxonomy" id="2562239"/>
    <lineage>
        <taxon>Eukaryota</taxon>
        <taxon>Sar</taxon>
        <taxon>Alveolata</taxon>
        <taxon>Dinophyceae</taxon>
        <taxon>Suessiales</taxon>
        <taxon>Symbiodiniaceae</taxon>
        <taxon>Effrenium</taxon>
    </lineage>
</organism>
<dbReference type="Gene3D" id="2.40.50.100">
    <property type="match status" value="1"/>
</dbReference>
<keyword evidence="2" id="KW-1003">Cell membrane</keyword>
<proteinExistence type="predicted"/>
<evidence type="ECO:0000256" key="4">
    <source>
        <dbReference type="ARBA" id="ARBA00022840"/>
    </source>
</evidence>
<name>A0AA36IPQ7_9DINO</name>
<keyword evidence="3" id="KW-0547">Nucleotide-binding</keyword>
<keyword evidence="1" id="KW-0813">Transport</keyword>
<dbReference type="EMBL" id="CAUJNA010002223">
    <property type="protein sequence ID" value="CAJ1391574.1"/>
    <property type="molecule type" value="Genomic_DNA"/>
</dbReference>
<dbReference type="SUPFAM" id="SSF50331">
    <property type="entry name" value="MOP-like"/>
    <property type="match status" value="1"/>
</dbReference>
<evidence type="ECO:0000256" key="7">
    <source>
        <dbReference type="SAM" id="MobiDB-lite"/>
    </source>
</evidence>
<dbReference type="NCBIfam" id="TIGR01187">
    <property type="entry name" value="potA"/>
    <property type="match status" value="1"/>
</dbReference>
<dbReference type="InterPro" id="IPR027417">
    <property type="entry name" value="P-loop_NTPase"/>
</dbReference>
<reference evidence="9" key="1">
    <citation type="submission" date="2023-08" db="EMBL/GenBank/DDBJ databases">
        <authorList>
            <person name="Chen Y."/>
            <person name="Shah S."/>
            <person name="Dougan E. K."/>
            <person name="Thang M."/>
            <person name="Chan C."/>
        </authorList>
    </citation>
    <scope>NUCLEOTIDE SEQUENCE</scope>
</reference>
<dbReference type="GO" id="GO:0043190">
    <property type="term" value="C:ATP-binding cassette (ABC) transporter complex"/>
    <property type="evidence" value="ECO:0007669"/>
    <property type="project" value="InterPro"/>
</dbReference>
<dbReference type="PROSITE" id="PS00211">
    <property type="entry name" value="ABC_TRANSPORTER_1"/>
    <property type="match status" value="1"/>
</dbReference>